<proteinExistence type="predicted"/>
<keyword evidence="3" id="KW-1185">Reference proteome</keyword>
<evidence type="ECO:0000313" key="2">
    <source>
        <dbReference type="EMBL" id="SEK92768.1"/>
    </source>
</evidence>
<feature type="region of interest" description="Disordered" evidence="1">
    <location>
        <begin position="24"/>
        <end position="67"/>
    </location>
</feature>
<feature type="compositionally biased region" description="Low complexity" evidence="1">
    <location>
        <begin position="48"/>
        <end position="59"/>
    </location>
</feature>
<sequence>MIGSFMPRLLPLLQQAEQAAKMRALQRLAAAHQPQMPSPGAPPPAAGAPPMGANPSPAGIAPNFPVT</sequence>
<dbReference type="EMBL" id="FOAJ01000004">
    <property type="protein sequence ID" value="SEK92768.1"/>
    <property type="molecule type" value="Genomic_DNA"/>
</dbReference>
<dbReference type="Proteomes" id="UP000199120">
    <property type="component" value="Unassembled WGS sequence"/>
</dbReference>
<name>A0A1H7L1B0_9BURK</name>
<accession>A0A1H7L1B0</accession>
<feature type="compositionally biased region" description="Pro residues" evidence="1">
    <location>
        <begin position="36"/>
        <end position="47"/>
    </location>
</feature>
<protein>
    <submittedName>
        <fullName evidence="2">Uncharacterized protein</fullName>
    </submittedName>
</protein>
<reference evidence="3" key="1">
    <citation type="submission" date="2016-10" db="EMBL/GenBank/DDBJ databases">
        <authorList>
            <person name="Varghese N."/>
            <person name="Submissions S."/>
        </authorList>
    </citation>
    <scope>NUCLEOTIDE SEQUENCE [LARGE SCALE GENOMIC DNA]</scope>
    <source>
        <strain evidence="3">LMG 26416</strain>
    </source>
</reference>
<evidence type="ECO:0000313" key="3">
    <source>
        <dbReference type="Proteomes" id="UP000199120"/>
    </source>
</evidence>
<evidence type="ECO:0000256" key="1">
    <source>
        <dbReference type="SAM" id="MobiDB-lite"/>
    </source>
</evidence>
<organism evidence="2 3">
    <name type="scientific">Paraburkholderia caballeronis</name>
    <dbReference type="NCBI Taxonomy" id="416943"/>
    <lineage>
        <taxon>Bacteria</taxon>
        <taxon>Pseudomonadati</taxon>
        <taxon>Pseudomonadota</taxon>
        <taxon>Betaproteobacteria</taxon>
        <taxon>Burkholderiales</taxon>
        <taxon>Burkholderiaceae</taxon>
        <taxon>Paraburkholderia</taxon>
    </lineage>
</organism>
<dbReference type="STRING" id="416943.SAMN05445871_4036"/>
<gene>
    <name evidence="2" type="ORF">SAMN05192542_104143</name>
</gene>
<dbReference type="AlphaFoldDB" id="A0A1H7L1B0"/>